<feature type="transmembrane region" description="Helical" evidence="3">
    <location>
        <begin position="153"/>
        <end position="170"/>
    </location>
</feature>
<dbReference type="SUPFAM" id="SSF103481">
    <property type="entry name" value="Multidrug resistance efflux transporter EmrE"/>
    <property type="match status" value="2"/>
</dbReference>
<reference evidence="6" key="1">
    <citation type="submission" date="2016-10" db="EMBL/GenBank/DDBJ databases">
        <authorList>
            <person name="Varghese N."/>
            <person name="Submissions S."/>
        </authorList>
    </citation>
    <scope>NUCLEOTIDE SEQUENCE [LARGE SCALE GENOMIC DNA]</scope>
    <source>
        <strain evidence="6">PL19</strain>
    </source>
</reference>
<feature type="domain" description="EamA" evidence="4">
    <location>
        <begin position="201"/>
        <end position="331"/>
    </location>
</feature>
<dbReference type="AlphaFoldDB" id="A0A1I3ZN70"/>
<dbReference type="InterPro" id="IPR000620">
    <property type="entry name" value="EamA_dom"/>
</dbReference>
<feature type="transmembrane region" description="Helical" evidence="3">
    <location>
        <begin position="91"/>
        <end position="115"/>
    </location>
</feature>
<feature type="transmembrane region" description="Helical" evidence="3">
    <location>
        <begin position="198"/>
        <end position="219"/>
    </location>
</feature>
<feature type="transmembrane region" description="Helical" evidence="3">
    <location>
        <begin position="175"/>
        <end position="192"/>
    </location>
</feature>
<evidence type="ECO:0000313" key="6">
    <source>
        <dbReference type="Proteomes" id="UP000198928"/>
    </source>
</evidence>
<name>A0A1I3ZN70_9ACTN</name>
<dbReference type="PANTHER" id="PTHR22911:SF37">
    <property type="entry name" value="THREONINE_HOMOSERINE EXPORTER RHTA"/>
    <property type="match status" value="1"/>
</dbReference>
<feature type="region of interest" description="Disordered" evidence="2">
    <location>
        <begin position="1"/>
        <end position="57"/>
    </location>
</feature>
<evidence type="ECO:0000256" key="1">
    <source>
        <dbReference type="ARBA" id="ARBA00007362"/>
    </source>
</evidence>
<sequence>MRAAAVKPCDVRRPIIDTPRVATSSTSNTPSAPDSPSAPSAGGTGTGTPAPSSRSPLTASAGRVFDAVPPTALVLLGIVSVQVGAALAKNLFSAAGSFGTVALRLFFAAAVLMLLWRPSPRMNRRAWTVVLGYGAVLGLMNLCFYLALARIPLGIAVTIEFLGPLGVALAGARRWLDAFWAVLAGGGVVLLMEGRGELDLVGCLFALAAGVCWGLYILLGAALGRHTAEGGGLALGMAVAALLAVLFGVADSGTALLQPWVLAAGLGVALLSSVIPYSLDLEALRRMPPRVFGILMSLEPAVAALIGLVVLRESLYWSQWAAVLCVVVASAGATRAVRPDA</sequence>
<feature type="transmembrane region" description="Helical" evidence="3">
    <location>
        <begin position="291"/>
        <end position="311"/>
    </location>
</feature>
<evidence type="ECO:0000256" key="3">
    <source>
        <dbReference type="SAM" id="Phobius"/>
    </source>
</evidence>
<proteinExistence type="inferred from homology"/>
<comment type="similarity">
    <text evidence="1">Belongs to the EamA transporter family.</text>
</comment>
<feature type="transmembrane region" description="Helical" evidence="3">
    <location>
        <begin position="64"/>
        <end position="85"/>
    </location>
</feature>
<evidence type="ECO:0000313" key="5">
    <source>
        <dbReference type="EMBL" id="SFK45076.1"/>
    </source>
</evidence>
<accession>A0A1I3ZN70</accession>
<feature type="compositionally biased region" description="Low complexity" evidence="2">
    <location>
        <begin position="22"/>
        <end position="56"/>
    </location>
</feature>
<protein>
    <submittedName>
        <fullName evidence="5">Inner membrane transporter RhtA</fullName>
    </submittedName>
</protein>
<keyword evidence="3" id="KW-0472">Membrane</keyword>
<keyword evidence="3" id="KW-0812">Transmembrane</keyword>
<feature type="transmembrane region" description="Helical" evidence="3">
    <location>
        <begin position="231"/>
        <end position="250"/>
    </location>
</feature>
<evidence type="ECO:0000256" key="2">
    <source>
        <dbReference type="SAM" id="MobiDB-lite"/>
    </source>
</evidence>
<keyword evidence="3" id="KW-1133">Transmembrane helix</keyword>
<dbReference type="PANTHER" id="PTHR22911">
    <property type="entry name" value="ACYL-MALONYL CONDENSING ENZYME-RELATED"/>
    <property type="match status" value="1"/>
</dbReference>
<feature type="transmembrane region" description="Helical" evidence="3">
    <location>
        <begin position="256"/>
        <end position="279"/>
    </location>
</feature>
<dbReference type="GO" id="GO:0005886">
    <property type="term" value="C:plasma membrane"/>
    <property type="evidence" value="ECO:0007669"/>
    <property type="project" value="TreeGrafter"/>
</dbReference>
<dbReference type="Pfam" id="PF00892">
    <property type="entry name" value="EamA"/>
    <property type="match status" value="1"/>
</dbReference>
<dbReference type="InterPro" id="IPR037185">
    <property type="entry name" value="EmrE-like"/>
</dbReference>
<gene>
    <name evidence="5" type="ORF">SAMN05192584_10682</name>
</gene>
<evidence type="ECO:0000259" key="4">
    <source>
        <dbReference type="Pfam" id="PF00892"/>
    </source>
</evidence>
<organism evidence="5 6">
    <name type="scientific">Streptomyces pini</name>
    <dbReference type="NCBI Taxonomy" id="1520580"/>
    <lineage>
        <taxon>Bacteria</taxon>
        <taxon>Bacillati</taxon>
        <taxon>Actinomycetota</taxon>
        <taxon>Actinomycetes</taxon>
        <taxon>Kitasatosporales</taxon>
        <taxon>Streptomycetaceae</taxon>
        <taxon>Streptomyces</taxon>
    </lineage>
</organism>
<feature type="transmembrane region" description="Helical" evidence="3">
    <location>
        <begin position="127"/>
        <end position="147"/>
    </location>
</feature>
<dbReference type="Proteomes" id="UP000198928">
    <property type="component" value="Unassembled WGS sequence"/>
</dbReference>
<keyword evidence="6" id="KW-1185">Reference proteome</keyword>
<feature type="transmembrane region" description="Helical" evidence="3">
    <location>
        <begin position="317"/>
        <end position="337"/>
    </location>
</feature>
<dbReference type="OrthoDB" id="9815120at2"/>
<dbReference type="GO" id="GO:0015565">
    <property type="term" value="F:threonine efflux transmembrane transporter activity"/>
    <property type="evidence" value="ECO:0007669"/>
    <property type="project" value="TreeGrafter"/>
</dbReference>
<dbReference type="EMBL" id="FOSG01000006">
    <property type="protein sequence ID" value="SFK45076.1"/>
    <property type="molecule type" value="Genomic_DNA"/>
</dbReference>